<dbReference type="InterPro" id="IPR015890">
    <property type="entry name" value="Chorismate_C"/>
</dbReference>
<dbReference type="GO" id="GO:0008909">
    <property type="term" value="F:isochorismate synthase activity"/>
    <property type="evidence" value="ECO:0007669"/>
    <property type="project" value="UniProtKB-EC"/>
</dbReference>
<dbReference type="PANTHER" id="PTHR42839:SF2">
    <property type="entry name" value="ISOCHORISMATE SYNTHASE ENTC"/>
    <property type="match status" value="1"/>
</dbReference>
<dbReference type="RefSeq" id="WP_166270458.1">
    <property type="nucleotide sequence ID" value="NZ_CP048029.1"/>
</dbReference>
<dbReference type="PANTHER" id="PTHR42839">
    <property type="entry name" value="ISOCHORISMATE SYNTHASE ENTC"/>
    <property type="match status" value="1"/>
</dbReference>
<dbReference type="AlphaFoldDB" id="A0A6G7VCT8"/>
<name>A0A6G7VCT8_9GAMM</name>
<dbReference type="Pfam" id="PF00425">
    <property type="entry name" value="Chorismate_bind"/>
    <property type="match status" value="1"/>
</dbReference>
<dbReference type="EMBL" id="CP048029">
    <property type="protein sequence ID" value="QIK37695.1"/>
    <property type="molecule type" value="Genomic_DNA"/>
</dbReference>
<evidence type="ECO:0000256" key="4">
    <source>
        <dbReference type="ARBA" id="ARBA00023235"/>
    </source>
</evidence>
<evidence type="ECO:0000313" key="8">
    <source>
        <dbReference type="Proteomes" id="UP000502699"/>
    </source>
</evidence>
<dbReference type="InterPro" id="IPR005801">
    <property type="entry name" value="ADC_synthase"/>
</dbReference>
<evidence type="ECO:0000259" key="6">
    <source>
        <dbReference type="Pfam" id="PF00425"/>
    </source>
</evidence>
<accession>A0A6G7VCT8</accession>
<organism evidence="7 8">
    <name type="scientific">Caldichromatium japonicum</name>
    <dbReference type="NCBI Taxonomy" id="2699430"/>
    <lineage>
        <taxon>Bacteria</taxon>
        <taxon>Pseudomonadati</taxon>
        <taxon>Pseudomonadota</taxon>
        <taxon>Gammaproteobacteria</taxon>
        <taxon>Chromatiales</taxon>
        <taxon>Chromatiaceae</taxon>
        <taxon>Caldichromatium</taxon>
    </lineage>
</organism>
<proteinExistence type="inferred from homology"/>
<dbReference type="SUPFAM" id="SSF56322">
    <property type="entry name" value="ADC synthase"/>
    <property type="match status" value="1"/>
</dbReference>
<feature type="domain" description="Chorismate-utilising enzyme C-terminal" evidence="6">
    <location>
        <begin position="196"/>
        <end position="448"/>
    </location>
</feature>
<dbReference type="NCBIfam" id="TIGR00543">
    <property type="entry name" value="isochor_syn"/>
    <property type="match status" value="1"/>
</dbReference>
<evidence type="ECO:0000256" key="5">
    <source>
        <dbReference type="ARBA" id="ARBA00041564"/>
    </source>
</evidence>
<gene>
    <name evidence="7" type="ORF">GWK36_06550</name>
</gene>
<comment type="catalytic activity">
    <reaction evidence="1">
        <text>chorismate = isochorismate</text>
        <dbReference type="Rhea" id="RHEA:18985"/>
        <dbReference type="ChEBI" id="CHEBI:29748"/>
        <dbReference type="ChEBI" id="CHEBI:29780"/>
        <dbReference type="EC" id="5.4.4.2"/>
    </reaction>
</comment>
<reference evidence="8" key="1">
    <citation type="submission" date="2020-01" db="EMBL/GenBank/DDBJ databases">
        <title>Caldichromatium gen. nov., sp. nov., a thermophilic purple sulfur bacterium member of the family Chromatiaceae isolated from Nakabusa hot spring, Japan.</title>
        <authorList>
            <person name="Saini M.K."/>
            <person name="Hanada S."/>
            <person name="Tank M."/>
        </authorList>
    </citation>
    <scope>NUCLEOTIDE SEQUENCE [LARGE SCALE GENOMIC DNA]</scope>
    <source>
        <strain evidence="8">No.7</strain>
    </source>
</reference>
<keyword evidence="4 7" id="KW-0413">Isomerase</keyword>
<evidence type="ECO:0000256" key="3">
    <source>
        <dbReference type="ARBA" id="ARBA00012824"/>
    </source>
</evidence>
<dbReference type="Gene3D" id="3.60.120.10">
    <property type="entry name" value="Anthranilate synthase"/>
    <property type="match status" value="1"/>
</dbReference>
<dbReference type="InterPro" id="IPR004561">
    <property type="entry name" value="IsoChor_synthase"/>
</dbReference>
<dbReference type="KEGG" id="cjap:GWK36_06550"/>
<sequence>MLQPLKLIDQLRARLRETLDLLPLDANQGWVSLILELPQPLAMAPDLREVGFYLGHAQRGEFYAGYGIAAQWQAEGPGRLERLRQVALTWSKDWVQIDPDETGLVAQGLLGFAATPRPREGEDLPNTLLWLPELALIRRQDRCALILTASRPITRAALLHRWEGWIARLAPRLGVGTPLPLPASVLNPLRSQPDFSDWSRLVLAAIDDIANSRLEKVVICRRQAVRGQRPFDLERLRAVLSESYPSCQVIHIRYAGSDFIAATPERLFRQWGDRVEADAIAGTACRAQDQMQDAAIRQALLACPKNRHEHQVVVDAMHAALAPCCRALEEAAGPQILALNNAYHLQTRLRGLLRPGIDAFALAEHLHPTPATNGQPRAAAADWLRTHEPFARGWYTGAAGLIAPDLSGELWVLLRCSRIQGQEAELYAGAGIVAGSEPESEWQETEHKLAAMSKALRFA</sequence>
<dbReference type="EC" id="5.4.4.2" evidence="3"/>
<comment type="similarity">
    <text evidence="2">Belongs to the isochorismate synthase family.</text>
</comment>
<protein>
    <recommendedName>
        <fullName evidence="3">isochorismate synthase</fullName>
        <ecNumber evidence="3">5.4.4.2</ecNumber>
    </recommendedName>
    <alternativeName>
        <fullName evidence="5">Isochorismate mutase</fullName>
    </alternativeName>
</protein>
<keyword evidence="8" id="KW-1185">Reference proteome</keyword>
<evidence type="ECO:0000256" key="1">
    <source>
        <dbReference type="ARBA" id="ARBA00000799"/>
    </source>
</evidence>
<evidence type="ECO:0000256" key="2">
    <source>
        <dbReference type="ARBA" id="ARBA00005297"/>
    </source>
</evidence>
<dbReference type="Proteomes" id="UP000502699">
    <property type="component" value="Chromosome"/>
</dbReference>
<evidence type="ECO:0000313" key="7">
    <source>
        <dbReference type="EMBL" id="QIK37695.1"/>
    </source>
</evidence>